<dbReference type="RefSeq" id="WP_179577855.1">
    <property type="nucleotide sequence ID" value="NZ_JACCFM010000001.1"/>
</dbReference>
<feature type="transmembrane region" description="Helical" evidence="5">
    <location>
        <begin position="77"/>
        <end position="101"/>
    </location>
</feature>
<feature type="transmembrane region" description="Helical" evidence="5">
    <location>
        <begin position="260"/>
        <end position="278"/>
    </location>
</feature>
<dbReference type="InterPro" id="IPR036259">
    <property type="entry name" value="MFS_trans_sf"/>
</dbReference>
<dbReference type="Pfam" id="PF00083">
    <property type="entry name" value="Sugar_tr"/>
    <property type="match status" value="1"/>
</dbReference>
<dbReference type="PANTHER" id="PTHR23528">
    <property type="match status" value="1"/>
</dbReference>
<evidence type="ECO:0000256" key="5">
    <source>
        <dbReference type="SAM" id="Phobius"/>
    </source>
</evidence>
<dbReference type="InterPro" id="IPR005828">
    <property type="entry name" value="MFS_sugar_transport-like"/>
</dbReference>
<feature type="domain" description="Major facilitator superfamily (MFS) profile" evidence="6">
    <location>
        <begin position="180"/>
        <end position="431"/>
    </location>
</feature>
<comment type="caution">
    <text evidence="7">The sequence shown here is derived from an EMBL/GenBank/DDBJ whole genome shotgun (WGS) entry which is preliminary data.</text>
</comment>
<evidence type="ECO:0000256" key="3">
    <source>
        <dbReference type="ARBA" id="ARBA00022989"/>
    </source>
</evidence>
<dbReference type="SUPFAM" id="SSF103473">
    <property type="entry name" value="MFS general substrate transporter"/>
    <property type="match status" value="1"/>
</dbReference>
<dbReference type="GO" id="GO:0005886">
    <property type="term" value="C:plasma membrane"/>
    <property type="evidence" value="ECO:0007669"/>
    <property type="project" value="UniProtKB-SubCell"/>
</dbReference>
<evidence type="ECO:0000256" key="4">
    <source>
        <dbReference type="ARBA" id="ARBA00023136"/>
    </source>
</evidence>
<sequence>MATPDQTQKSAVPITTDFGAPAASGAPPAGSAIPLVSRAWLWNFALIWFGFWLLVMLPGQFMVAKISAHVAPADKVAVASFLIAEMAVVILVTVPIIGVLCDRTRSRFGRRRIWAVGGFLTAAIPFALVGVQASWPAIAALIAVVAVGQSAILVSLSAMIADQVPRAQRGRASAAMGVPQVFALAIGMVLVTMLVTSIPGSWALIAGLALLSAVPFLLFFAEPHDASPAPQAFVKGIRHAMTWPNARSHPGYYWAMTSRVLINAGNLVGTTYLLFFLADIVKVDDPDTSLLVLILIYLVACGVTSYLCGILSDRWGRRRIFVALAALLQAAAALLLAMAPSWEASMVAAVLLGLGFGAFLSVDQALITDLLPDPATHARDLGIINSAQHIPIAPLVGWLVLSLAGYRSLYAVAAVIIVLGGLAVYRIKSVR</sequence>
<keyword evidence="8" id="KW-1185">Reference proteome</keyword>
<evidence type="ECO:0000259" key="6">
    <source>
        <dbReference type="PROSITE" id="PS50850"/>
    </source>
</evidence>
<organism evidence="7 8">
    <name type="scientific">Glaciibacter psychrotolerans</name>
    <dbReference type="NCBI Taxonomy" id="670054"/>
    <lineage>
        <taxon>Bacteria</taxon>
        <taxon>Bacillati</taxon>
        <taxon>Actinomycetota</taxon>
        <taxon>Actinomycetes</taxon>
        <taxon>Micrococcales</taxon>
        <taxon>Microbacteriaceae</taxon>
        <taxon>Glaciibacter</taxon>
    </lineage>
</organism>
<evidence type="ECO:0000256" key="1">
    <source>
        <dbReference type="ARBA" id="ARBA00004651"/>
    </source>
</evidence>
<keyword evidence="3 5" id="KW-1133">Transmembrane helix</keyword>
<feature type="transmembrane region" description="Helical" evidence="5">
    <location>
        <begin position="320"/>
        <end position="338"/>
    </location>
</feature>
<feature type="transmembrane region" description="Helical" evidence="5">
    <location>
        <begin position="173"/>
        <end position="195"/>
    </location>
</feature>
<evidence type="ECO:0000256" key="2">
    <source>
        <dbReference type="ARBA" id="ARBA00022692"/>
    </source>
</evidence>
<proteinExistence type="predicted"/>
<feature type="transmembrane region" description="Helical" evidence="5">
    <location>
        <begin position="290"/>
        <end position="308"/>
    </location>
</feature>
<dbReference type="Proteomes" id="UP000537260">
    <property type="component" value="Unassembled WGS sequence"/>
</dbReference>
<dbReference type="Gene3D" id="1.20.1250.20">
    <property type="entry name" value="MFS general substrate transporter like domains"/>
    <property type="match status" value="2"/>
</dbReference>
<name>A0A7Z0ECC6_9MICO</name>
<accession>A0A7Z0ECC6</accession>
<evidence type="ECO:0000313" key="8">
    <source>
        <dbReference type="Proteomes" id="UP000537260"/>
    </source>
</evidence>
<keyword evidence="2 5" id="KW-0812">Transmembrane</keyword>
<keyword evidence="4 5" id="KW-0472">Membrane</keyword>
<feature type="transmembrane region" description="Helical" evidence="5">
    <location>
        <begin position="201"/>
        <end position="221"/>
    </location>
</feature>
<feature type="transmembrane region" description="Helical" evidence="5">
    <location>
        <begin position="409"/>
        <end position="427"/>
    </location>
</feature>
<gene>
    <name evidence="7" type="ORF">HNR05_000822</name>
</gene>
<dbReference type="InterPro" id="IPR020846">
    <property type="entry name" value="MFS_dom"/>
</dbReference>
<dbReference type="PROSITE" id="PS50850">
    <property type="entry name" value="MFS"/>
    <property type="match status" value="1"/>
</dbReference>
<evidence type="ECO:0000313" key="7">
    <source>
        <dbReference type="EMBL" id="NYJ19031.1"/>
    </source>
</evidence>
<comment type="subcellular location">
    <subcellularLocation>
        <location evidence="1">Cell membrane</location>
        <topology evidence="1">Multi-pass membrane protein</topology>
    </subcellularLocation>
</comment>
<feature type="transmembrane region" description="Helical" evidence="5">
    <location>
        <begin position="39"/>
        <end position="57"/>
    </location>
</feature>
<feature type="transmembrane region" description="Helical" evidence="5">
    <location>
        <begin position="137"/>
        <end position="161"/>
    </location>
</feature>
<dbReference type="GO" id="GO:0022857">
    <property type="term" value="F:transmembrane transporter activity"/>
    <property type="evidence" value="ECO:0007669"/>
    <property type="project" value="InterPro"/>
</dbReference>
<dbReference type="Pfam" id="PF07690">
    <property type="entry name" value="MFS_1"/>
    <property type="match status" value="1"/>
</dbReference>
<dbReference type="AlphaFoldDB" id="A0A7Z0ECC6"/>
<dbReference type="EMBL" id="JACCFM010000001">
    <property type="protein sequence ID" value="NYJ19031.1"/>
    <property type="molecule type" value="Genomic_DNA"/>
</dbReference>
<feature type="transmembrane region" description="Helical" evidence="5">
    <location>
        <begin position="113"/>
        <end position="131"/>
    </location>
</feature>
<dbReference type="PANTHER" id="PTHR23528:SF1">
    <property type="entry name" value="MAJOR FACILITATOR SUPERFAMILY (MFS) PROFILE DOMAIN-CONTAINING PROTEIN"/>
    <property type="match status" value="1"/>
</dbReference>
<dbReference type="InterPro" id="IPR011701">
    <property type="entry name" value="MFS"/>
</dbReference>
<protein>
    <submittedName>
        <fullName evidence="7">MFS family permease</fullName>
    </submittedName>
</protein>
<reference evidence="7 8" key="1">
    <citation type="submission" date="2020-07" db="EMBL/GenBank/DDBJ databases">
        <title>Sequencing the genomes of 1000 actinobacteria strains.</title>
        <authorList>
            <person name="Klenk H.-P."/>
        </authorList>
    </citation>
    <scope>NUCLEOTIDE SEQUENCE [LARGE SCALE GENOMIC DNA]</scope>
    <source>
        <strain evidence="7 8">LI1</strain>
    </source>
</reference>